<protein>
    <submittedName>
        <fullName evidence="1">Uncharacterized protein</fullName>
    </submittedName>
</protein>
<dbReference type="RefSeq" id="WP_195129543.1">
    <property type="nucleotide sequence ID" value="NZ_JADLQX010000007.1"/>
</dbReference>
<sequence>MVDTGVYAAAHTLIERLALELASTRAGAPCVATLHAGNMVPAYGCGCENAEGIAWTRVVSTGATVKFPQPLAGPVPRGQVVQLLAVIELGVDRCYWQTEDNAMPDPPAILDSMARDALDDAAAMRRAALCADLGEVVLGLWTPRGPQGGIHGGTMTVTVLVDTCGCGAEMPPVDSIVPPLAGDPRG</sequence>
<dbReference type="EMBL" id="JADLQX010000007">
    <property type="protein sequence ID" value="MBF6298234.1"/>
    <property type="molecule type" value="Genomic_DNA"/>
</dbReference>
<organism evidence="1 2">
    <name type="scientific">Nocardia amamiensis</name>
    <dbReference type="NCBI Taxonomy" id="404578"/>
    <lineage>
        <taxon>Bacteria</taxon>
        <taxon>Bacillati</taxon>
        <taxon>Actinomycetota</taxon>
        <taxon>Actinomycetes</taxon>
        <taxon>Mycobacteriales</taxon>
        <taxon>Nocardiaceae</taxon>
        <taxon>Nocardia</taxon>
    </lineage>
</organism>
<comment type="caution">
    <text evidence="1">The sequence shown here is derived from an EMBL/GenBank/DDBJ whole genome shotgun (WGS) entry which is preliminary data.</text>
</comment>
<evidence type="ECO:0000313" key="2">
    <source>
        <dbReference type="Proteomes" id="UP000702209"/>
    </source>
</evidence>
<dbReference type="Proteomes" id="UP000702209">
    <property type="component" value="Unassembled WGS sequence"/>
</dbReference>
<evidence type="ECO:0000313" key="1">
    <source>
        <dbReference type="EMBL" id="MBF6298234.1"/>
    </source>
</evidence>
<keyword evidence="2" id="KW-1185">Reference proteome</keyword>
<proteinExistence type="predicted"/>
<gene>
    <name evidence="1" type="ORF">IU459_11850</name>
</gene>
<reference evidence="1 2" key="1">
    <citation type="submission" date="2020-10" db="EMBL/GenBank/DDBJ databases">
        <title>Identification of Nocardia species via Next-generation sequencing and recognition of intraspecies genetic diversity.</title>
        <authorList>
            <person name="Li P."/>
            <person name="Li P."/>
            <person name="Lu B."/>
        </authorList>
    </citation>
    <scope>NUCLEOTIDE SEQUENCE [LARGE SCALE GENOMIC DNA]</scope>
    <source>
        <strain evidence="1 2">BJ06-0157</strain>
    </source>
</reference>
<name>A0ABS0CNR6_9NOCA</name>
<accession>A0ABS0CNR6</accession>